<dbReference type="InterPro" id="IPR050534">
    <property type="entry name" value="Coronavir_polyprotein_1ab"/>
</dbReference>
<keyword evidence="7" id="KW-1185">Reference proteome</keyword>
<name>A0AAN5CS25_9BILA</name>
<dbReference type="Gene3D" id="3.40.50.300">
    <property type="entry name" value="P-loop containing nucleotide triphosphate hydrolases"/>
    <property type="match status" value="1"/>
</dbReference>
<dbReference type="GO" id="GO:0016787">
    <property type="term" value="F:hydrolase activity"/>
    <property type="evidence" value="ECO:0007669"/>
    <property type="project" value="UniProtKB-KW"/>
</dbReference>
<dbReference type="GO" id="GO:0005524">
    <property type="term" value="F:ATP binding"/>
    <property type="evidence" value="ECO:0007669"/>
    <property type="project" value="UniProtKB-KW"/>
</dbReference>
<evidence type="ECO:0000256" key="2">
    <source>
        <dbReference type="ARBA" id="ARBA00022801"/>
    </source>
</evidence>
<dbReference type="GO" id="GO:0043139">
    <property type="term" value="F:5'-3' DNA helicase activity"/>
    <property type="evidence" value="ECO:0007669"/>
    <property type="project" value="TreeGrafter"/>
</dbReference>
<evidence type="ECO:0000256" key="3">
    <source>
        <dbReference type="ARBA" id="ARBA00022806"/>
    </source>
</evidence>
<evidence type="ECO:0000256" key="1">
    <source>
        <dbReference type="ARBA" id="ARBA00022741"/>
    </source>
</evidence>
<comment type="caution">
    <text evidence="6">The sequence shown here is derived from an EMBL/GenBank/DDBJ whole genome shotgun (WGS) entry which is preliminary data.</text>
</comment>
<protein>
    <submittedName>
        <fullName evidence="6">Uncharacterized protein</fullName>
    </submittedName>
</protein>
<keyword evidence="4" id="KW-0067">ATP-binding</keyword>
<feature type="region of interest" description="Disordered" evidence="5">
    <location>
        <begin position="46"/>
        <end position="95"/>
    </location>
</feature>
<evidence type="ECO:0000313" key="6">
    <source>
        <dbReference type="EMBL" id="GMR49390.1"/>
    </source>
</evidence>
<organism evidence="6 7">
    <name type="scientific">Pristionchus mayeri</name>
    <dbReference type="NCBI Taxonomy" id="1317129"/>
    <lineage>
        <taxon>Eukaryota</taxon>
        <taxon>Metazoa</taxon>
        <taxon>Ecdysozoa</taxon>
        <taxon>Nematoda</taxon>
        <taxon>Chromadorea</taxon>
        <taxon>Rhabditida</taxon>
        <taxon>Rhabditina</taxon>
        <taxon>Diplogasteromorpha</taxon>
        <taxon>Diplogasteroidea</taxon>
        <taxon>Neodiplogasteridae</taxon>
        <taxon>Pristionchus</taxon>
    </lineage>
</organism>
<dbReference type="AlphaFoldDB" id="A0AAN5CS25"/>
<sequence length="278" mass="30454">GGETAITPMINWVVFVRDALFPNETSRKEHSLVHVTMKNMATAHLYPVEPPLPPPVAIPPRRHRSGDSGDDSEEIFTDSESGAEEDEEKEPFDPRSDYLKALRGTLTSSQRSGRVVSRVRALDATEAERIEDRLGGFIKYGEPGDLELMDQLFRLGCLFRSASSRGMDWKEAGEIKIDESIVLKTISDSSIGRLGECRLLFDCIYGKREAARDADADADTLLAHQPTPRIGCVQLNAAQTRAIRLYADPLGPRVFCILSPPGSGKTTVAAAMAAEVGR</sequence>
<dbReference type="PANTHER" id="PTHR43788">
    <property type="entry name" value="DNA2/NAM7 HELICASE FAMILY MEMBER"/>
    <property type="match status" value="1"/>
</dbReference>
<keyword evidence="3" id="KW-0347">Helicase</keyword>
<dbReference type="Proteomes" id="UP001328107">
    <property type="component" value="Unassembled WGS sequence"/>
</dbReference>
<feature type="compositionally biased region" description="Pro residues" evidence="5">
    <location>
        <begin position="48"/>
        <end position="58"/>
    </location>
</feature>
<dbReference type="InterPro" id="IPR027417">
    <property type="entry name" value="P-loop_NTPase"/>
</dbReference>
<gene>
    <name evidence="6" type="ORF">PMAYCL1PPCAC_19585</name>
</gene>
<evidence type="ECO:0000256" key="5">
    <source>
        <dbReference type="SAM" id="MobiDB-lite"/>
    </source>
</evidence>
<feature type="non-terminal residue" evidence="6">
    <location>
        <position position="278"/>
    </location>
</feature>
<proteinExistence type="predicted"/>
<feature type="compositionally biased region" description="Acidic residues" evidence="5">
    <location>
        <begin position="68"/>
        <end position="90"/>
    </location>
</feature>
<evidence type="ECO:0000313" key="7">
    <source>
        <dbReference type="Proteomes" id="UP001328107"/>
    </source>
</evidence>
<reference evidence="7" key="1">
    <citation type="submission" date="2022-10" db="EMBL/GenBank/DDBJ databases">
        <title>Genome assembly of Pristionchus species.</title>
        <authorList>
            <person name="Yoshida K."/>
            <person name="Sommer R.J."/>
        </authorList>
    </citation>
    <scope>NUCLEOTIDE SEQUENCE [LARGE SCALE GENOMIC DNA]</scope>
    <source>
        <strain evidence="7">RS5460</strain>
    </source>
</reference>
<keyword evidence="1" id="KW-0547">Nucleotide-binding</keyword>
<dbReference type="SUPFAM" id="SSF52540">
    <property type="entry name" value="P-loop containing nucleoside triphosphate hydrolases"/>
    <property type="match status" value="1"/>
</dbReference>
<accession>A0AAN5CS25</accession>
<feature type="non-terminal residue" evidence="6">
    <location>
        <position position="1"/>
    </location>
</feature>
<dbReference type="PANTHER" id="PTHR43788:SF16">
    <property type="entry name" value="HELICASE WITH ZINC FINGER 2"/>
    <property type="match status" value="1"/>
</dbReference>
<keyword evidence="2" id="KW-0378">Hydrolase</keyword>
<dbReference type="EMBL" id="BTRK01000004">
    <property type="protein sequence ID" value="GMR49390.1"/>
    <property type="molecule type" value="Genomic_DNA"/>
</dbReference>
<evidence type="ECO:0000256" key="4">
    <source>
        <dbReference type="ARBA" id="ARBA00022840"/>
    </source>
</evidence>